<dbReference type="InterPro" id="IPR052045">
    <property type="entry name" value="Sulfur_Carrier/Prot_Modifier"/>
</dbReference>
<dbReference type="InterPro" id="IPR010038">
    <property type="entry name" value="MoaD_arc-typ"/>
</dbReference>
<dbReference type="HOGENOM" id="CLU_114601_1_2_2"/>
<dbReference type="CDD" id="cd17505">
    <property type="entry name" value="Ubl_SAMP1_like"/>
    <property type="match status" value="1"/>
</dbReference>
<dbReference type="RefSeq" id="WP_050003000.1">
    <property type="nucleotide sequence ID" value="NZ_CP008887.1"/>
</dbReference>
<dbReference type="Pfam" id="PF02597">
    <property type="entry name" value="ThiS"/>
    <property type="match status" value="1"/>
</dbReference>
<dbReference type="GeneID" id="25153109"/>
<dbReference type="AlphaFoldDB" id="A0A097QU64"/>
<evidence type="ECO:0000313" key="1">
    <source>
        <dbReference type="EMBL" id="AIU70026.1"/>
    </source>
</evidence>
<dbReference type="SUPFAM" id="SSF54285">
    <property type="entry name" value="MoaD/ThiS"/>
    <property type="match status" value="1"/>
</dbReference>
<dbReference type="Proteomes" id="UP000029980">
    <property type="component" value="Chromosome"/>
</dbReference>
<keyword evidence="2" id="KW-1185">Reference proteome</keyword>
<protein>
    <submittedName>
        <fullName evidence="1">Molybdopterin converting factor</fullName>
    </submittedName>
</protein>
<dbReference type="PANTHER" id="PTHR38031:SF1">
    <property type="entry name" value="SULFUR CARRIER PROTEIN CYSO"/>
    <property type="match status" value="1"/>
</dbReference>
<evidence type="ECO:0000313" key="2">
    <source>
        <dbReference type="Proteomes" id="UP000029980"/>
    </source>
</evidence>
<dbReference type="STRING" id="1505907.TEU_06625"/>
<dbReference type="OrthoDB" id="98357at2157"/>
<dbReference type="NCBIfam" id="TIGR01687">
    <property type="entry name" value="moaD_arch"/>
    <property type="match status" value="1"/>
</dbReference>
<reference evidence="1 2" key="1">
    <citation type="journal article" date="2015" name="Int. J. Syst. Evol. Microbiol.">
        <title>Thermococcus eurythermalis sp. nov., a conditional piezophilic hyperthermophilic archaeon with a wide temperature range isolated from an oil-immersed chimney in the Guaymas Basin.</title>
        <authorList>
            <person name="Zhao W."/>
            <person name="Zeng X."/>
            <person name="Xiao X."/>
        </authorList>
    </citation>
    <scope>NUCLEOTIDE SEQUENCE [LARGE SCALE GENOMIC DNA]</scope>
    <source>
        <strain evidence="1 2">A501</strain>
    </source>
</reference>
<sequence>MVKVKVFATLIDIVGKRMLEVTGVRTVRELLDELDKRFPGFKKELERGFIILVNGKNIEHLQGLETPISDDDTVSIFPPAGGG</sequence>
<organism evidence="1 2">
    <name type="scientific">Thermococcus eurythermalis</name>
    <dbReference type="NCBI Taxonomy" id="1505907"/>
    <lineage>
        <taxon>Archaea</taxon>
        <taxon>Methanobacteriati</taxon>
        <taxon>Methanobacteriota</taxon>
        <taxon>Thermococci</taxon>
        <taxon>Thermococcales</taxon>
        <taxon>Thermococcaceae</taxon>
        <taxon>Thermococcus</taxon>
    </lineage>
</organism>
<dbReference type="InterPro" id="IPR016155">
    <property type="entry name" value="Mopterin_synth/thiamin_S_b"/>
</dbReference>
<dbReference type="InterPro" id="IPR003749">
    <property type="entry name" value="ThiS/MoaD-like"/>
</dbReference>
<name>A0A097QU64_9EURY</name>
<dbReference type="KEGG" id="teu:TEU_06625"/>
<accession>A0A097QU64</accession>
<gene>
    <name evidence="1" type="ORF">TEU_06625</name>
</gene>
<dbReference type="PANTHER" id="PTHR38031">
    <property type="entry name" value="SULFUR CARRIER PROTEIN SLR0821-RELATED"/>
    <property type="match status" value="1"/>
</dbReference>
<dbReference type="Gene3D" id="3.10.20.30">
    <property type="match status" value="1"/>
</dbReference>
<proteinExistence type="predicted"/>
<dbReference type="InterPro" id="IPR012675">
    <property type="entry name" value="Beta-grasp_dom_sf"/>
</dbReference>
<dbReference type="EMBL" id="CP008887">
    <property type="protein sequence ID" value="AIU70026.1"/>
    <property type="molecule type" value="Genomic_DNA"/>
</dbReference>